<sequence>MYTIVILHSGPAKTDKRLLIDLQAVYTCCMENYFARLLLTSELDDPIYFAKIHQQIADLEKQRIAHFNEHGPMNPQYVVVMSELNMAYLQARDTSSELEIAQQIYQTSLSLYDQEDERTLEALLALGLSYLDDNQLDEALGIATSLLALPWSQDSGSRYDLYIDALCFQADIQHAKQLYSQELVIRKHVLSLLEELAGSVSSQAVMARCGLAFCLEKMKKYRQALDHYLVVRSYLDSEEQFATEAEKIGLLVHIGRCYRKLGNFDDATVLYHWAHNQATKHFGAASTLAQKMKKLVGVIDTTQP</sequence>
<proteinExistence type="predicted"/>
<dbReference type="SUPFAM" id="SSF48452">
    <property type="entry name" value="TPR-like"/>
    <property type="match status" value="1"/>
</dbReference>
<dbReference type="SMART" id="SM00028">
    <property type="entry name" value="TPR"/>
    <property type="match status" value="2"/>
</dbReference>
<protein>
    <recommendedName>
        <fullName evidence="3">Tetratricopeptide TPR_1 repeat-containing protein</fullName>
    </recommendedName>
</protein>
<accession>F0RW32</accession>
<gene>
    <name evidence="1" type="ordered locus">SpiBuddy_1493</name>
</gene>
<dbReference type="Proteomes" id="UP000008466">
    <property type="component" value="Chromosome"/>
</dbReference>
<keyword evidence="2" id="KW-1185">Reference proteome</keyword>
<evidence type="ECO:0000313" key="2">
    <source>
        <dbReference type="Proteomes" id="UP000008466"/>
    </source>
</evidence>
<evidence type="ECO:0008006" key="3">
    <source>
        <dbReference type="Google" id="ProtNLM"/>
    </source>
</evidence>
<dbReference type="STRING" id="158189.SpiBuddy_1493"/>
<dbReference type="Gene3D" id="1.25.40.10">
    <property type="entry name" value="Tetratricopeptide repeat domain"/>
    <property type="match status" value="2"/>
</dbReference>
<dbReference type="AlphaFoldDB" id="F0RW32"/>
<reference evidence="2" key="1">
    <citation type="submission" date="2011-02" db="EMBL/GenBank/DDBJ databases">
        <title>Complete sequence of Spirochaeta sp. Buddy.</title>
        <authorList>
            <person name="Lucas S."/>
            <person name="Copeland A."/>
            <person name="Lapidus A."/>
            <person name="Cheng J.-F."/>
            <person name="Goodwin L."/>
            <person name="Pitluck S."/>
            <person name="Zeytun A."/>
            <person name="Detter J.C."/>
            <person name="Han C."/>
            <person name="Tapia R."/>
            <person name="Land M."/>
            <person name="Hauser L."/>
            <person name="Kyrpides N."/>
            <person name="Ivanova N."/>
            <person name="Mikhailova N."/>
            <person name="Pagani I."/>
            <person name="Ritalahti K.M."/>
            <person name="Loeffler F.E."/>
            <person name="Woyke T."/>
        </authorList>
    </citation>
    <scope>NUCLEOTIDE SEQUENCE [LARGE SCALE GENOMIC DNA]</scope>
    <source>
        <strain evidence="2">ATCC BAA-1886 / DSM 22777 / Buddy</strain>
    </source>
</reference>
<dbReference type="HOGENOM" id="CLU_914988_0_0_12"/>
<name>F0RW32_SPHGB</name>
<dbReference type="EMBL" id="CP002541">
    <property type="protein sequence ID" value="ADY13318.1"/>
    <property type="molecule type" value="Genomic_DNA"/>
</dbReference>
<dbReference type="KEGG" id="sbu:SpiBuddy_1493"/>
<evidence type="ECO:0000313" key="1">
    <source>
        <dbReference type="EMBL" id="ADY13318.1"/>
    </source>
</evidence>
<organism evidence="1 2">
    <name type="scientific">Sphaerochaeta globosa (strain ATCC BAA-1886 / DSM 22777 / Buddy)</name>
    <name type="common">Spirochaeta sp. (strain Buddy)</name>
    <dbReference type="NCBI Taxonomy" id="158189"/>
    <lineage>
        <taxon>Bacteria</taxon>
        <taxon>Pseudomonadati</taxon>
        <taxon>Spirochaetota</taxon>
        <taxon>Spirochaetia</taxon>
        <taxon>Spirochaetales</taxon>
        <taxon>Sphaerochaetaceae</taxon>
        <taxon>Sphaerochaeta</taxon>
    </lineage>
</organism>
<dbReference type="InterPro" id="IPR019734">
    <property type="entry name" value="TPR_rpt"/>
</dbReference>
<dbReference type="InterPro" id="IPR011990">
    <property type="entry name" value="TPR-like_helical_dom_sf"/>
</dbReference>